<dbReference type="PROSITE" id="PS51155">
    <property type="entry name" value="CHIT_BIND_RR_2"/>
    <property type="match status" value="1"/>
</dbReference>
<dbReference type="AlphaFoldDB" id="A0A182N0S3"/>
<dbReference type="InterPro" id="IPR050468">
    <property type="entry name" value="Cuticle_Struct_Prot"/>
</dbReference>
<name>A0A182N0S3_9DIPT</name>
<protein>
    <submittedName>
        <fullName evidence="3">Uncharacterized protein</fullName>
    </submittedName>
</protein>
<feature type="region of interest" description="Disordered" evidence="2">
    <location>
        <begin position="42"/>
        <end position="72"/>
    </location>
</feature>
<organism evidence="3 4">
    <name type="scientific">Anopheles dirus</name>
    <dbReference type="NCBI Taxonomy" id="7168"/>
    <lineage>
        <taxon>Eukaryota</taxon>
        <taxon>Metazoa</taxon>
        <taxon>Ecdysozoa</taxon>
        <taxon>Arthropoda</taxon>
        <taxon>Hexapoda</taxon>
        <taxon>Insecta</taxon>
        <taxon>Pterygota</taxon>
        <taxon>Neoptera</taxon>
        <taxon>Endopterygota</taxon>
        <taxon>Diptera</taxon>
        <taxon>Nematocera</taxon>
        <taxon>Culicoidea</taxon>
        <taxon>Culicidae</taxon>
        <taxon>Anophelinae</taxon>
        <taxon>Anopheles</taxon>
    </lineage>
</organism>
<accession>A0A182N0S3</accession>
<dbReference type="VEuPathDB" id="VectorBase:ADIR001228"/>
<dbReference type="GO" id="GO:0062129">
    <property type="term" value="C:chitin-based extracellular matrix"/>
    <property type="evidence" value="ECO:0007669"/>
    <property type="project" value="TreeGrafter"/>
</dbReference>
<evidence type="ECO:0000313" key="4">
    <source>
        <dbReference type="Proteomes" id="UP000075884"/>
    </source>
</evidence>
<proteinExistence type="predicted"/>
<dbReference type="Pfam" id="PF00379">
    <property type="entry name" value="Chitin_bind_4"/>
    <property type="match status" value="1"/>
</dbReference>
<dbReference type="PANTHER" id="PTHR10380">
    <property type="entry name" value="CUTICLE PROTEIN"/>
    <property type="match status" value="1"/>
</dbReference>
<feature type="compositionally biased region" description="Low complexity" evidence="2">
    <location>
        <begin position="42"/>
        <end position="56"/>
    </location>
</feature>
<reference evidence="3" key="2">
    <citation type="submission" date="2020-05" db="UniProtKB">
        <authorList>
            <consortium name="EnsemblMetazoa"/>
        </authorList>
    </citation>
    <scope>IDENTIFICATION</scope>
    <source>
        <strain evidence="3">WRAIR2</strain>
    </source>
</reference>
<dbReference type="PANTHER" id="PTHR10380:SF205">
    <property type="entry name" value="CUTICULAR PROTEIN 97EB"/>
    <property type="match status" value="1"/>
</dbReference>
<keyword evidence="4" id="KW-1185">Reference proteome</keyword>
<dbReference type="Proteomes" id="UP000075884">
    <property type="component" value="Unassembled WGS sequence"/>
</dbReference>
<sequence>RSEITAAPRVLQIYRRESVQFWSLSLVRSGGEIRTVFSVPAATSKPKAVKPKPSAAQSEGPTHKKSHTQSNQPKMKSLLLLSAIVTIIAAQRDYTTPVPILKQINRHNEDGSYSYGYEAADGTFKIETKYPNGEVQGKYGYVDDGGKLREIEYGASNRGFEPQGTDINVPPPTLSNNNYPALGPNEEDDGQYREDPSIYYKDSRYNSKPAPQHQPRPAPVAYNPAPQQYYRNTAVPQAVEPQPQHRFQPQPQHQQQYYQPAAPAVPQQRADYWHPNAKVDINTGSYSLSYTGR</sequence>
<evidence type="ECO:0000313" key="3">
    <source>
        <dbReference type="EnsemblMetazoa" id="ADIR001228-PA"/>
    </source>
</evidence>
<feature type="compositionally biased region" description="Polar residues" evidence="2">
    <location>
        <begin position="282"/>
        <end position="293"/>
    </location>
</feature>
<evidence type="ECO:0000256" key="1">
    <source>
        <dbReference type="PROSITE-ProRule" id="PRU00497"/>
    </source>
</evidence>
<reference evidence="4" key="1">
    <citation type="submission" date="2013-03" db="EMBL/GenBank/DDBJ databases">
        <title>The Genome Sequence of Anopheles dirus WRAIR2.</title>
        <authorList>
            <consortium name="The Broad Institute Genomics Platform"/>
            <person name="Neafsey D.E."/>
            <person name="Walton C."/>
            <person name="Walker B."/>
            <person name="Young S.K."/>
            <person name="Zeng Q."/>
            <person name="Gargeya S."/>
            <person name="Fitzgerald M."/>
            <person name="Haas B."/>
            <person name="Abouelleil A."/>
            <person name="Allen A.W."/>
            <person name="Alvarado L."/>
            <person name="Arachchi H.M."/>
            <person name="Berlin A.M."/>
            <person name="Chapman S.B."/>
            <person name="Gainer-Dewar J."/>
            <person name="Goldberg J."/>
            <person name="Griggs A."/>
            <person name="Gujja S."/>
            <person name="Hansen M."/>
            <person name="Howarth C."/>
            <person name="Imamovic A."/>
            <person name="Ireland A."/>
            <person name="Larimer J."/>
            <person name="McCowan C."/>
            <person name="Murphy C."/>
            <person name="Pearson M."/>
            <person name="Poon T.W."/>
            <person name="Priest M."/>
            <person name="Roberts A."/>
            <person name="Saif S."/>
            <person name="Shea T."/>
            <person name="Sisk P."/>
            <person name="Sykes S."/>
            <person name="Wortman J."/>
            <person name="Nusbaum C."/>
            <person name="Birren B."/>
        </authorList>
    </citation>
    <scope>NUCLEOTIDE SEQUENCE [LARGE SCALE GENOMIC DNA]</scope>
    <source>
        <strain evidence="4">WRAIR2</strain>
    </source>
</reference>
<keyword evidence="1" id="KW-0193">Cuticle</keyword>
<dbReference type="GO" id="GO:0008010">
    <property type="term" value="F:structural constituent of chitin-based larval cuticle"/>
    <property type="evidence" value="ECO:0007669"/>
    <property type="project" value="TreeGrafter"/>
</dbReference>
<feature type="region of interest" description="Disordered" evidence="2">
    <location>
        <begin position="156"/>
        <end position="224"/>
    </location>
</feature>
<dbReference type="STRING" id="7168.A0A182N0S3"/>
<feature type="region of interest" description="Disordered" evidence="2">
    <location>
        <begin position="238"/>
        <end position="293"/>
    </location>
</feature>
<dbReference type="InterPro" id="IPR000618">
    <property type="entry name" value="Insect_cuticle"/>
</dbReference>
<feature type="compositionally biased region" description="Basic and acidic residues" evidence="2">
    <location>
        <begin position="190"/>
        <end position="205"/>
    </location>
</feature>
<feature type="compositionally biased region" description="Low complexity" evidence="2">
    <location>
        <begin position="241"/>
        <end position="270"/>
    </location>
</feature>
<dbReference type="PRINTS" id="PR00947">
    <property type="entry name" value="CUTICLE"/>
</dbReference>
<dbReference type="EnsemblMetazoa" id="ADIR001228-RA">
    <property type="protein sequence ID" value="ADIR001228-PA"/>
    <property type="gene ID" value="ADIR001228"/>
</dbReference>
<evidence type="ECO:0000256" key="2">
    <source>
        <dbReference type="SAM" id="MobiDB-lite"/>
    </source>
</evidence>